<evidence type="ECO:0000256" key="4">
    <source>
        <dbReference type="ARBA" id="ARBA00022759"/>
    </source>
</evidence>
<accession>G5GF95</accession>
<dbReference type="AlphaFoldDB" id="G5GF95"/>
<evidence type="ECO:0000256" key="5">
    <source>
        <dbReference type="ARBA" id="ARBA00022801"/>
    </source>
</evidence>
<dbReference type="GO" id="GO:0003723">
    <property type="term" value="F:RNA binding"/>
    <property type="evidence" value="ECO:0007669"/>
    <property type="project" value="UniProtKB-KW"/>
</dbReference>
<dbReference type="InterPro" id="IPR013412">
    <property type="entry name" value="CRISPR-assoc_RAMP_Csm3"/>
</dbReference>
<name>G5GF95_9FIRM</name>
<gene>
    <name evidence="10" type="ORF">HMPREF9333_00233</name>
</gene>
<keyword evidence="4" id="KW-0255">Endonuclease</keyword>
<keyword evidence="3" id="KW-0540">Nuclease</keyword>
<feature type="domain" description="CRISPR type III-associated protein" evidence="9">
    <location>
        <begin position="11"/>
        <end position="201"/>
    </location>
</feature>
<evidence type="ECO:0000313" key="10">
    <source>
        <dbReference type="EMBL" id="EHI56556.1"/>
    </source>
</evidence>
<evidence type="ECO:0000256" key="1">
    <source>
        <dbReference type="ARBA" id="ARBA00006342"/>
    </source>
</evidence>
<comment type="similarity">
    <text evidence="1">Belongs to the CRISPR-associated Csm3 family.</text>
</comment>
<dbReference type="InterPro" id="IPR052216">
    <property type="entry name" value="CRISPR_Csm3_endoribonuclease"/>
</dbReference>
<evidence type="ECO:0000256" key="3">
    <source>
        <dbReference type="ARBA" id="ARBA00022722"/>
    </source>
</evidence>
<organism evidence="10 11">
    <name type="scientific">Johnsonella ignava ATCC 51276</name>
    <dbReference type="NCBI Taxonomy" id="679200"/>
    <lineage>
        <taxon>Bacteria</taxon>
        <taxon>Bacillati</taxon>
        <taxon>Bacillota</taxon>
        <taxon>Clostridia</taxon>
        <taxon>Lachnospirales</taxon>
        <taxon>Lachnospiraceae</taxon>
        <taxon>Johnsonella</taxon>
    </lineage>
</organism>
<dbReference type="PANTHER" id="PTHR35579">
    <property type="entry name" value="CRISPR SYSTEM CMS ENDORIBONUCLEASE CSM3"/>
    <property type="match status" value="1"/>
</dbReference>
<evidence type="ECO:0000256" key="8">
    <source>
        <dbReference type="ARBA" id="ARBA00033183"/>
    </source>
</evidence>
<dbReference type="RefSeq" id="WP_005539210.1">
    <property type="nucleotide sequence ID" value="NZ_JH378829.1"/>
</dbReference>
<evidence type="ECO:0000313" key="11">
    <source>
        <dbReference type="Proteomes" id="UP000003011"/>
    </source>
</evidence>
<dbReference type="GO" id="GO:0051607">
    <property type="term" value="P:defense response to virus"/>
    <property type="evidence" value="ECO:0007669"/>
    <property type="project" value="UniProtKB-KW"/>
</dbReference>
<proteinExistence type="inferred from homology"/>
<comment type="caution">
    <text evidence="10">The sequence shown here is derived from an EMBL/GenBank/DDBJ whole genome shotgun (WGS) entry which is preliminary data.</text>
</comment>
<dbReference type="GO" id="GO:0016787">
    <property type="term" value="F:hydrolase activity"/>
    <property type="evidence" value="ECO:0007669"/>
    <property type="project" value="UniProtKB-KW"/>
</dbReference>
<keyword evidence="5" id="KW-0378">Hydrolase</keyword>
<evidence type="ECO:0000256" key="7">
    <source>
        <dbReference type="ARBA" id="ARBA00023118"/>
    </source>
</evidence>
<dbReference type="EMBL" id="ACZL01000004">
    <property type="protein sequence ID" value="EHI56556.1"/>
    <property type="molecule type" value="Genomic_DNA"/>
</dbReference>
<keyword evidence="7" id="KW-0051">Antiviral defense</keyword>
<dbReference type="OrthoDB" id="1063910at2"/>
<protein>
    <recommendedName>
        <fullName evidence="2">CRISPR system Cms endoribonuclease Csm3</fullName>
    </recommendedName>
    <alternativeName>
        <fullName evidence="8">CRISPR type III A-associated RAMP protein Csm3</fullName>
    </alternativeName>
</protein>
<evidence type="ECO:0000259" key="9">
    <source>
        <dbReference type="Pfam" id="PF03787"/>
    </source>
</evidence>
<evidence type="ECO:0000256" key="6">
    <source>
        <dbReference type="ARBA" id="ARBA00022884"/>
    </source>
</evidence>
<reference evidence="10 11" key="1">
    <citation type="submission" date="2011-08" db="EMBL/GenBank/DDBJ databases">
        <title>The Genome Sequence of Johnsonella ignava ATCC 51276.</title>
        <authorList>
            <consortium name="The Broad Institute Genome Sequencing Platform"/>
            <person name="Earl A."/>
            <person name="Ward D."/>
            <person name="Feldgarden M."/>
            <person name="Gevers D."/>
            <person name="Izard J."/>
            <person name="Blanton J.M."/>
            <person name="Baranova O.V."/>
            <person name="Dewhirst F.E."/>
            <person name="Young S.K."/>
            <person name="Zeng Q."/>
            <person name="Gargeya S."/>
            <person name="Fitzgerald M."/>
            <person name="Haas B."/>
            <person name="Abouelleil A."/>
            <person name="Alvarado L."/>
            <person name="Arachchi H.M."/>
            <person name="Berlin A."/>
            <person name="Brown A."/>
            <person name="Chapman S.B."/>
            <person name="Chen Z."/>
            <person name="Dunbar C."/>
            <person name="Freedman E."/>
            <person name="Gearin G."/>
            <person name="Gellesch M."/>
            <person name="Goldberg J."/>
            <person name="Griggs A."/>
            <person name="Gujja S."/>
            <person name="Heiman D."/>
            <person name="Howarth C."/>
            <person name="Larson L."/>
            <person name="Lui A."/>
            <person name="MacDonald P.J.P."/>
            <person name="Montmayeur A."/>
            <person name="Murphy C."/>
            <person name="Neiman D."/>
            <person name="Pearson M."/>
            <person name="Priest M."/>
            <person name="Roberts A."/>
            <person name="Saif S."/>
            <person name="Shea T."/>
            <person name="Shenoy N."/>
            <person name="Sisk P."/>
            <person name="Stolte C."/>
            <person name="Sykes S."/>
            <person name="Wortman J."/>
            <person name="Nusbaum C."/>
            <person name="Birren B."/>
        </authorList>
    </citation>
    <scope>NUCLEOTIDE SEQUENCE [LARGE SCALE GENOMIC DNA]</scope>
    <source>
        <strain evidence="10 11">ATCC 51276</strain>
    </source>
</reference>
<dbReference type="PATRIC" id="fig|679200.3.peg.253"/>
<dbReference type="STRING" id="679200.HMPREF9333_00233"/>
<dbReference type="NCBIfam" id="TIGR02582">
    <property type="entry name" value="cas7_TM1809"/>
    <property type="match status" value="1"/>
</dbReference>
<dbReference type="Proteomes" id="UP000003011">
    <property type="component" value="Unassembled WGS sequence"/>
</dbReference>
<keyword evidence="11" id="KW-1185">Reference proteome</keyword>
<dbReference type="HOGENOM" id="CLU_067743_0_0_9"/>
<dbReference type="PANTHER" id="PTHR35579:SF3">
    <property type="entry name" value="CRISPR SYSTEM CMS ENDORIBONUCLEASE CSM3"/>
    <property type="match status" value="1"/>
</dbReference>
<dbReference type="GO" id="GO:0004519">
    <property type="term" value="F:endonuclease activity"/>
    <property type="evidence" value="ECO:0007669"/>
    <property type="project" value="UniProtKB-KW"/>
</dbReference>
<keyword evidence="6" id="KW-0694">RNA-binding</keyword>
<dbReference type="eggNOG" id="COG1337">
    <property type="taxonomic scope" value="Bacteria"/>
</dbReference>
<evidence type="ECO:0000256" key="2">
    <source>
        <dbReference type="ARBA" id="ARBA00022150"/>
    </source>
</evidence>
<dbReference type="InterPro" id="IPR005537">
    <property type="entry name" value="RAMP_III_fam"/>
</dbReference>
<dbReference type="Pfam" id="PF03787">
    <property type="entry name" value="RAMPs"/>
    <property type="match status" value="1"/>
</dbReference>
<sequence length="238" mass="27119">MYTKIEISGIIEVCTGMHIGGAAQFAAIGVESPVVEDAFERKPMIPGSSLKGKLRSLLAQKYNPKESTGIVKKHDEDCTRILRLFGTSASKDNNSQTPKNKYKSRLIFSDMFMKNAEELNEKDIDIREVKFENTIDRLTGKAELRQIERVVRGSLFGLRIIYNVIEKSEIEEDFITLLDGFKLLEYDYLGGHGSRGYGRVRIRDLEFDTVTGELDEAIELRMKDIIKEYNIKRGINEI</sequence>